<dbReference type="Pfam" id="PF09744">
    <property type="entry name" value="RH1"/>
    <property type="match status" value="1"/>
</dbReference>
<dbReference type="CDD" id="cd14445">
    <property type="entry name" value="RILP-like"/>
    <property type="match status" value="1"/>
</dbReference>
<dbReference type="SUPFAM" id="SSF57184">
    <property type="entry name" value="Growth factor receptor domain"/>
    <property type="match status" value="1"/>
</dbReference>
<evidence type="ECO:0000256" key="19">
    <source>
        <dbReference type="ARBA" id="ARBA00023180"/>
    </source>
</evidence>
<feature type="domain" description="Protein kinase" evidence="23">
    <location>
        <begin position="1182"/>
        <end position="1442"/>
    </location>
</feature>
<protein>
    <recommendedName>
        <fullName evidence="2">receptor protein-tyrosine kinase</fullName>
        <ecNumber evidence="2">2.7.10.1</ecNumber>
    </recommendedName>
</protein>
<feature type="domain" description="Fibronectin type-III" evidence="25">
    <location>
        <begin position="978"/>
        <end position="1077"/>
    </location>
</feature>
<keyword evidence="15" id="KW-0175">Coiled coil</keyword>
<dbReference type="FunFam" id="1.10.150.50:FF:000001">
    <property type="entry name" value="Ephrin type-A receptor 5"/>
    <property type="match status" value="1"/>
</dbReference>
<evidence type="ECO:0000256" key="2">
    <source>
        <dbReference type="ARBA" id="ARBA00011902"/>
    </source>
</evidence>
<keyword evidence="8" id="KW-0732">Signal</keyword>
<dbReference type="GO" id="GO:0046983">
    <property type="term" value="F:protein dimerization activity"/>
    <property type="evidence" value="ECO:0007669"/>
    <property type="project" value="InterPro"/>
</dbReference>
<evidence type="ECO:0000256" key="8">
    <source>
        <dbReference type="ARBA" id="ARBA00022729"/>
    </source>
</evidence>
<keyword evidence="7 22" id="KW-0812">Transmembrane</keyword>
<evidence type="ECO:0000256" key="20">
    <source>
        <dbReference type="PROSITE-ProRule" id="PRU10141"/>
    </source>
</evidence>
<dbReference type="SMART" id="SM00615">
    <property type="entry name" value="EPH_lbd"/>
    <property type="match status" value="1"/>
</dbReference>
<evidence type="ECO:0000259" key="25">
    <source>
        <dbReference type="PROSITE" id="PS50853"/>
    </source>
</evidence>
<dbReference type="PROSITE" id="PS51550">
    <property type="entry name" value="EPH_LBD"/>
    <property type="match status" value="1"/>
</dbReference>
<feature type="region of interest" description="Disordered" evidence="21">
    <location>
        <begin position="122"/>
        <end position="143"/>
    </location>
</feature>
<dbReference type="InterPro" id="IPR020635">
    <property type="entry name" value="Tyr_kinase_cat_dom"/>
</dbReference>
<dbReference type="FunFam" id="2.60.40.10:FF:001638">
    <property type="entry name" value="Eph receptor tyrosine kinase"/>
    <property type="match status" value="1"/>
</dbReference>
<dbReference type="FunFam" id="2.10.50.10:FF:000001">
    <property type="entry name" value="Ephrin type-A receptor 5"/>
    <property type="match status" value="1"/>
</dbReference>
<evidence type="ECO:0000256" key="9">
    <source>
        <dbReference type="ARBA" id="ARBA00022737"/>
    </source>
</evidence>
<dbReference type="InterPro" id="IPR009030">
    <property type="entry name" value="Growth_fac_rcpt_cys_sf"/>
</dbReference>
<dbReference type="InterPro" id="IPR001090">
    <property type="entry name" value="Ephrin_rcpt_lig-bd_dom"/>
</dbReference>
<dbReference type="InterPro" id="IPR027936">
    <property type="entry name" value="Eph_TM"/>
</dbReference>
<dbReference type="SMART" id="SM01411">
    <property type="entry name" value="Ephrin_rec_like"/>
    <property type="match status" value="1"/>
</dbReference>
<keyword evidence="12 20" id="KW-0067">ATP-binding</keyword>
<dbReference type="InterPro" id="IPR017441">
    <property type="entry name" value="Protein_kinase_ATP_BS"/>
</dbReference>
<dbReference type="InterPro" id="IPR036116">
    <property type="entry name" value="FN3_sf"/>
</dbReference>
<dbReference type="InterPro" id="IPR008266">
    <property type="entry name" value="Tyr_kinase_AS"/>
</dbReference>
<evidence type="ECO:0000256" key="15">
    <source>
        <dbReference type="ARBA" id="ARBA00023054"/>
    </source>
</evidence>
<dbReference type="FunFam" id="3.30.200.20:FF:000143">
    <property type="entry name" value="Ephrin type-B receptor 6"/>
    <property type="match status" value="1"/>
</dbReference>
<feature type="domain" description="RH2" evidence="28">
    <location>
        <begin position="261"/>
        <end position="333"/>
    </location>
</feature>
<dbReference type="Gene3D" id="3.30.200.20">
    <property type="entry name" value="Phosphorylase Kinase, domain 1"/>
    <property type="match status" value="1"/>
</dbReference>
<proteinExistence type="predicted"/>
<dbReference type="GO" id="GO:0005524">
    <property type="term" value="F:ATP binding"/>
    <property type="evidence" value="ECO:0007669"/>
    <property type="project" value="UniProtKB-UniRule"/>
</dbReference>
<evidence type="ECO:0000313" key="29">
    <source>
        <dbReference type="EMBL" id="KAH0811355.1"/>
    </source>
</evidence>
<keyword evidence="17" id="KW-0829">Tyrosine-protein kinase</keyword>
<dbReference type="SUPFAM" id="SSF49785">
    <property type="entry name" value="Galactose-binding domain-like"/>
    <property type="match status" value="1"/>
</dbReference>
<dbReference type="FunFam" id="2.60.120.260:FF:000089">
    <property type="entry name" value="Eph receptor tyrosine kinase"/>
    <property type="match status" value="1"/>
</dbReference>
<keyword evidence="4" id="KW-1003">Cell membrane</keyword>
<name>A0A8J6L838_TENMO</name>
<dbReference type="InterPro" id="IPR000719">
    <property type="entry name" value="Prot_kinase_dom"/>
</dbReference>
<keyword evidence="19" id="KW-0325">Glycoprotein</keyword>
<keyword evidence="18" id="KW-0675">Receptor</keyword>
<dbReference type="PROSITE" id="PS50105">
    <property type="entry name" value="SAM_DOMAIN"/>
    <property type="match status" value="1"/>
</dbReference>
<dbReference type="PANTHER" id="PTHR46877:SF14">
    <property type="entry name" value="RECEPTOR PROTEIN-TYROSINE KINASE"/>
    <property type="match status" value="1"/>
</dbReference>
<sequence length="1652" mass="185585">MEEDNDLGGEITVVDVYDIASDIGKECEKIIDQYGADAVTSLMPKVISALELLENLATRNERENTQLNDLRSKISQLENDKLEKAEYRQKFEKELEVIEEQWRAETKELLAVVSRLQEENRRLAKDASPSHQPLSPTLQHGNGDVLQKLKDSVEKQRDEIRIKDKLLQDKCCDIDNLKSQVERLNSTSRELRRKHKLFQSQVRTLCEERADFLVQLQDQQRDIMGLRQRLGLAQKENEDLTKCDPPIPSNKAVYDLDDPNRPRFTTQELKDILHERNELKARVSDLEDELETYRPKNKSETPVDEDAPVQGPLPYEPDDAPWKKCSESGIRKLQDFATPGHRQPHLSSPEEIPVQLAFLLFRRSRSPSQGPIFHNKHNPGKRLGIGSRCALSPSQSIPPAEFKLTTVGFSALSDAVSKRAVLVVVCRNVVKSARKIAQKPIERTSSPEKYASRVQCPRVKSRVCDLEVSAALQCSAEIGCILTGYCEQVVEASMCGLSGKVWRYFNFKGYPKLSLEEESTARSRTGPRGIRKSIRDRSTSAHLDTFQVPPSVVIVWIWRKFTTDPKLVVLLDTTGEPTLDWTRYPYGPQANTPGWVEESFTNFQKGINWRSYVVCDVAYNNVNNWLWTPFIDRGVANRIYIEIKFTIRDCSLFPGNALSCKETFSLLYYEFDAATREPPPWDAERYKLIGRIAAGEGRFNSNSEVNINTEVKSIPVTKKGVYFAFRDQGACISLLAIKVYYITCPEITINFAKFPATPTGKEITIIEQATGSCVVNAEVVGATPTYLCKGDGKWTLPSGGCKCKAGFQPDVEKQSCNVCGPGTYKAEVGDGSCLPCPDHSTGQDYGLAECRCNSGYYRAPTDPKNMSCTQPPSAPQNLTVNFVDQSTVALSWSPPENLGGRIDIAYRIKCDACTLGLVQYNPHTETFNDTRVTISGLNAVTTYRFQIFAENGVSFMRSKQSPEYADVTVTTEALVASSITNVRVTSVMSSEITLAWDAPPTTDGNDLENDLVETYEVRWFPRSDIDYSNSTSLLTTELSTTITGLQQRTEYGLQVRAKTQRGWGAYSPVIFKTTGQVLNTAYVGDEEGFRLQLVAGSIVVVVVVLVVIIVFTVMFLRSRSNDECNKKQPSDCDTLEYRNGEVTTPLFTGISGSSRTYIDPHTYEDPNQAVREFAREIDASCITIEAIIGGGEFGDVCKGKLKTNGIDIDVAIKTLKAGSLDKARNDFLTEASIMGQFEHPNVIFLQGVVTKSNPVMIITEYMENGSLDTFLRANDGKFQVIQLVGMLRGIASGMQYLSEMNYVHRDLAARNVLVNSQLVCKIADFGLSREIESATEGAYTTRGGKIPVRWTAPEAIAFRKFTSASDVWSMGIVCWEVMSYGERPYWNWSNQDVIKSIEKGYRLPAPMDCPEAIYQLMLDCWQKERTHRPTFQSIVKTLDKLIRVPDTLRKIAQNRQPPPPFNPYIWQELRRASELPIIGQEQYFVGDYGLPDVILLQNYEVGNNLRDSLVSFDRWVSQERFNLYECSGTRNFGSSDQTYTHREDTDLSPHMYTKEGAWVTFNNISTNPLSADAPDLTNFTSVEEWLNSIKMTRYLENFHAGGINTMDAVVNLTVKELTELGITLVGHQKKIMNSVQNIRAQIRVNGSEGFLV</sequence>
<feature type="domain" description="Fibronectin type-III" evidence="25">
    <location>
        <begin position="874"/>
        <end position="973"/>
    </location>
</feature>
<dbReference type="EMBL" id="JABDTM020026861">
    <property type="protein sequence ID" value="KAH0811355.1"/>
    <property type="molecule type" value="Genomic_DNA"/>
</dbReference>
<reference evidence="29" key="1">
    <citation type="journal article" date="2020" name="J Insects Food Feed">
        <title>The yellow mealworm (Tenebrio molitor) genome: a resource for the emerging insects as food and feed industry.</title>
        <authorList>
            <person name="Eriksson T."/>
            <person name="Andere A."/>
            <person name="Kelstrup H."/>
            <person name="Emery V."/>
            <person name="Picard C."/>
        </authorList>
    </citation>
    <scope>NUCLEOTIDE SEQUENCE</scope>
    <source>
        <strain evidence="29">Stoneville</strain>
        <tissue evidence="29">Whole head</tissue>
    </source>
</reference>
<dbReference type="SMART" id="SM00454">
    <property type="entry name" value="SAM"/>
    <property type="match status" value="1"/>
</dbReference>
<evidence type="ECO:0000259" key="23">
    <source>
        <dbReference type="PROSITE" id="PS50011"/>
    </source>
</evidence>
<dbReference type="GO" id="GO:0015031">
    <property type="term" value="P:protein transport"/>
    <property type="evidence" value="ECO:0007669"/>
    <property type="project" value="UniProtKB-KW"/>
</dbReference>
<evidence type="ECO:0000313" key="30">
    <source>
        <dbReference type="Proteomes" id="UP000719412"/>
    </source>
</evidence>
<feature type="region of interest" description="Disordered" evidence="21">
    <location>
        <begin position="285"/>
        <end position="322"/>
    </location>
</feature>
<dbReference type="SUPFAM" id="SSF47769">
    <property type="entry name" value="SAM/Pointed domain"/>
    <property type="match status" value="1"/>
</dbReference>
<dbReference type="Pfam" id="PF25599">
    <property type="entry name" value="Ephrin_CRD"/>
    <property type="match status" value="1"/>
</dbReference>
<feature type="domain" description="SAM" evidence="24">
    <location>
        <begin position="1577"/>
        <end position="1641"/>
    </location>
</feature>
<dbReference type="Gene3D" id="2.60.40.1770">
    <property type="entry name" value="ephrin a2 ectodomain"/>
    <property type="match status" value="1"/>
</dbReference>
<comment type="subcellular location">
    <subcellularLocation>
        <location evidence="1">Cell membrane</location>
        <topology evidence="1">Single-pass type I membrane protein</topology>
    </subcellularLocation>
</comment>
<evidence type="ECO:0000256" key="10">
    <source>
        <dbReference type="ARBA" id="ARBA00022741"/>
    </source>
</evidence>
<evidence type="ECO:0000256" key="11">
    <source>
        <dbReference type="ARBA" id="ARBA00022777"/>
    </source>
</evidence>
<evidence type="ECO:0000256" key="4">
    <source>
        <dbReference type="ARBA" id="ARBA00022475"/>
    </source>
</evidence>
<evidence type="ECO:0000256" key="14">
    <source>
        <dbReference type="ARBA" id="ARBA00022989"/>
    </source>
</evidence>
<dbReference type="Gene3D" id="1.10.150.50">
    <property type="entry name" value="Transcription Factor, Ets-1"/>
    <property type="match status" value="1"/>
</dbReference>
<dbReference type="InterPro" id="IPR008979">
    <property type="entry name" value="Galactose-bd-like_sf"/>
</dbReference>
<dbReference type="InterPro" id="IPR050449">
    <property type="entry name" value="Ephrin_rcpt_TKs"/>
</dbReference>
<evidence type="ECO:0000256" key="6">
    <source>
        <dbReference type="ARBA" id="ARBA00022679"/>
    </source>
</evidence>
<keyword evidence="16 22" id="KW-0472">Membrane</keyword>
<keyword evidence="13" id="KW-0653">Protein transport</keyword>
<evidence type="ECO:0000256" key="12">
    <source>
        <dbReference type="ARBA" id="ARBA00022840"/>
    </source>
</evidence>
<evidence type="ECO:0000259" key="24">
    <source>
        <dbReference type="PROSITE" id="PS50105"/>
    </source>
</evidence>
<feature type="domain" description="RH1" evidence="27">
    <location>
        <begin position="1"/>
        <end position="87"/>
    </location>
</feature>
<dbReference type="Gene3D" id="1.20.58.1770">
    <property type="match status" value="1"/>
</dbReference>
<dbReference type="Pfam" id="PF11461">
    <property type="entry name" value="RILP"/>
    <property type="match status" value="1"/>
</dbReference>
<dbReference type="InterPro" id="IPR013761">
    <property type="entry name" value="SAM/pointed_sf"/>
</dbReference>
<organism evidence="29 30">
    <name type="scientific">Tenebrio molitor</name>
    <name type="common">Yellow mealworm beetle</name>
    <dbReference type="NCBI Taxonomy" id="7067"/>
    <lineage>
        <taxon>Eukaryota</taxon>
        <taxon>Metazoa</taxon>
        <taxon>Ecdysozoa</taxon>
        <taxon>Arthropoda</taxon>
        <taxon>Hexapoda</taxon>
        <taxon>Insecta</taxon>
        <taxon>Pterygota</taxon>
        <taxon>Neoptera</taxon>
        <taxon>Endopterygota</taxon>
        <taxon>Coleoptera</taxon>
        <taxon>Polyphaga</taxon>
        <taxon>Cucujiformia</taxon>
        <taxon>Tenebrionidae</taxon>
        <taxon>Tenebrio</taxon>
    </lineage>
</organism>
<dbReference type="FunFam" id="1.10.510.10:FF:000019">
    <property type="entry name" value="Ephrin type-A receptor 5"/>
    <property type="match status" value="1"/>
</dbReference>
<dbReference type="SUPFAM" id="SSF161256">
    <property type="entry name" value="RILP dimerisation region"/>
    <property type="match status" value="1"/>
</dbReference>
<dbReference type="FunFam" id="1.20.58.1770:FF:000005">
    <property type="entry name" value="RILP-like protein homolog isoform X1"/>
    <property type="match status" value="1"/>
</dbReference>
<dbReference type="GO" id="GO:0030425">
    <property type="term" value="C:dendrite"/>
    <property type="evidence" value="ECO:0007669"/>
    <property type="project" value="TreeGrafter"/>
</dbReference>
<dbReference type="SMART" id="SM00060">
    <property type="entry name" value="FN3"/>
    <property type="match status" value="2"/>
</dbReference>
<dbReference type="Gene3D" id="2.10.50.10">
    <property type="entry name" value="Tumor Necrosis Factor Receptor, subunit A, domain 2"/>
    <property type="match status" value="1"/>
</dbReference>
<keyword evidence="3" id="KW-0813">Transport</keyword>
<dbReference type="PROSITE" id="PS51777">
    <property type="entry name" value="RH2"/>
    <property type="match status" value="1"/>
</dbReference>
<dbReference type="GO" id="GO:0005005">
    <property type="term" value="F:transmembrane-ephrin receptor activity"/>
    <property type="evidence" value="ECO:0007669"/>
    <property type="project" value="TreeGrafter"/>
</dbReference>
<dbReference type="PROSITE" id="PS51776">
    <property type="entry name" value="RH1"/>
    <property type="match status" value="1"/>
</dbReference>
<accession>A0A8J6L838</accession>
<keyword evidence="10 20" id="KW-0547">Nucleotide-binding</keyword>
<dbReference type="GO" id="GO:0007411">
    <property type="term" value="P:axon guidance"/>
    <property type="evidence" value="ECO:0007669"/>
    <property type="project" value="TreeGrafter"/>
</dbReference>
<dbReference type="Gene3D" id="2.60.120.260">
    <property type="entry name" value="Galactose-binding domain-like"/>
    <property type="match status" value="1"/>
</dbReference>
<dbReference type="InterPro" id="IPR011009">
    <property type="entry name" value="Kinase-like_dom_sf"/>
</dbReference>
<evidence type="ECO:0000259" key="26">
    <source>
        <dbReference type="PROSITE" id="PS51550"/>
    </source>
</evidence>
<comment type="caution">
    <text evidence="29">The sequence shown here is derived from an EMBL/GenBank/DDBJ whole genome shotgun (WGS) entry which is preliminary data.</text>
</comment>
<dbReference type="Gene3D" id="1.10.510.10">
    <property type="entry name" value="Transferase(Phosphotransferase) domain 1"/>
    <property type="match status" value="1"/>
</dbReference>
<evidence type="ECO:0000256" key="18">
    <source>
        <dbReference type="ARBA" id="ARBA00023170"/>
    </source>
</evidence>
<dbReference type="CDD" id="cd10319">
    <property type="entry name" value="EphR_LBD"/>
    <property type="match status" value="1"/>
</dbReference>
<feature type="domain" description="Eph LBD" evidence="26">
    <location>
        <begin position="566"/>
        <end position="749"/>
    </location>
</feature>
<dbReference type="Pfam" id="PF00536">
    <property type="entry name" value="SAM_1"/>
    <property type="match status" value="1"/>
</dbReference>
<feature type="compositionally biased region" description="Polar residues" evidence="21">
    <location>
        <begin position="129"/>
        <end position="140"/>
    </location>
</feature>
<dbReference type="Gene3D" id="6.10.230.10">
    <property type="match status" value="1"/>
</dbReference>
<dbReference type="EC" id="2.7.10.1" evidence="2"/>
<dbReference type="CDD" id="cd05033">
    <property type="entry name" value="PTKc_EphR"/>
    <property type="match status" value="1"/>
</dbReference>
<keyword evidence="6" id="KW-0808">Transferase</keyword>
<keyword evidence="11" id="KW-0418">Kinase</keyword>
<dbReference type="CDD" id="cd09488">
    <property type="entry name" value="SAM_EPH-R"/>
    <property type="match status" value="1"/>
</dbReference>
<evidence type="ECO:0000256" key="16">
    <source>
        <dbReference type="ARBA" id="ARBA00023136"/>
    </source>
</evidence>
<evidence type="ECO:0000256" key="22">
    <source>
        <dbReference type="SAM" id="Phobius"/>
    </source>
</evidence>
<dbReference type="SUPFAM" id="SSF49265">
    <property type="entry name" value="Fibronectin type III"/>
    <property type="match status" value="1"/>
</dbReference>
<dbReference type="InterPro" id="IPR021563">
    <property type="entry name" value="RILP_dimer"/>
</dbReference>
<dbReference type="InterPro" id="IPR013783">
    <property type="entry name" value="Ig-like_fold"/>
</dbReference>
<evidence type="ECO:0000259" key="27">
    <source>
        <dbReference type="PROSITE" id="PS51776"/>
    </source>
</evidence>
<dbReference type="Pfam" id="PF07714">
    <property type="entry name" value="PK_Tyr_Ser-Thr"/>
    <property type="match status" value="1"/>
</dbReference>
<feature type="compositionally biased region" description="Basic and acidic residues" evidence="21">
    <location>
        <begin position="285"/>
        <end position="301"/>
    </location>
</feature>
<dbReference type="CDD" id="cd00063">
    <property type="entry name" value="FN3"/>
    <property type="match status" value="2"/>
</dbReference>
<dbReference type="InterPro" id="IPR034743">
    <property type="entry name" value="RH1"/>
</dbReference>
<feature type="binding site" evidence="20">
    <location>
        <position position="1213"/>
    </location>
    <ligand>
        <name>ATP</name>
        <dbReference type="ChEBI" id="CHEBI:30616"/>
    </ligand>
</feature>
<dbReference type="Pfam" id="PF00041">
    <property type="entry name" value="fn3"/>
    <property type="match status" value="2"/>
</dbReference>
<reference evidence="29" key="2">
    <citation type="submission" date="2021-08" db="EMBL/GenBank/DDBJ databases">
        <authorList>
            <person name="Eriksson T."/>
        </authorList>
    </citation>
    <scope>NUCLEOTIDE SEQUENCE</scope>
    <source>
        <strain evidence="29">Stoneville</strain>
        <tissue evidence="29">Whole head</tissue>
    </source>
</reference>
<keyword evidence="14 22" id="KW-1133">Transmembrane helix</keyword>
<evidence type="ECO:0000256" key="3">
    <source>
        <dbReference type="ARBA" id="ARBA00022448"/>
    </source>
</evidence>
<dbReference type="PRINTS" id="PR00109">
    <property type="entry name" value="TYRKINASE"/>
</dbReference>
<keyword evidence="30" id="KW-1185">Reference proteome</keyword>
<dbReference type="InterPro" id="IPR001660">
    <property type="entry name" value="SAM"/>
</dbReference>
<dbReference type="Gene3D" id="2.60.40.10">
    <property type="entry name" value="Immunoglobulins"/>
    <property type="match status" value="2"/>
</dbReference>
<dbReference type="SMART" id="SM00219">
    <property type="entry name" value="TyrKc"/>
    <property type="match status" value="1"/>
</dbReference>
<dbReference type="InterPro" id="IPR034744">
    <property type="entry name" value="RH2"/>
</dbReference>
<dbReference type="PANTHER" id="PTHR46877">
    <property type="entry name" value="EPH RECEPTOR A5"/>
    <property type="match status" value="1"/>
</dbReference>
<keyword evidence="9" id="KW-0677">Repeat</keyword>
<dbReference type="PROSITE" id="PS00107">
    <property type="entry name" value="PROTEIN_KINASE_ATP"/>
    <property type="match status" value="1"/>
</dbReference>
<dbReference type="PROSITE" id="PS00109">
    <property type="entry name" value="PROTEIN_KINASE_TYR"/>
    <property type="match status" value="1"/>
</dbReference>
<evidence type="ECO:0000259" key="28">
    <source>
        <dbReference type="PROSITE" id="PS51777"/>
    </source>
</evidence>
<evidence type="ECO:0000256" key="1">
    <source>
        <dbReference type="ARBA" id="ARBA00004251"/>
    </source>
</evidence>
<dbReference type="SUPFAM" id="SSF56112">
    <property type="entry name" value="Protein kinase-like (PK-like)"/>
    <property type="match status" value="1"/>
</dbReference>
<evidence type="ECO:0000256" key="5">
    <source>
        <dbReference type="ARBA" id="ARBA00022553"/>
    </source>
</evidence>
<dbReference type="FunFam" id="2.60.40.1770:FF:000005">
    <property type="entry name" value="Eph receptor tyrosine kinase"/>
    <property type="match status" value="1"/>
</dbReference>
<dbReference type="Pfam" id="PF14575">
    <property type="entry name" value="EphA2_TM"/>
    <property type="match status" value="1"/>
</dbReference>
<dbReference type="PROSITE" id="PS50011">
    <property type="entry name" value="PROTEIN_KINASE_DOM"/>
    <property type="match status" value="1"/>
</dbReference>
<dbReference type="Proteomes" id="UP000719412">
    <property type="component" value="Unassembled WGS sequence"/>
</dbReference>
<evidence type="ECO:0000256" key="13">
    <source>
        <dbReference type="ARBA" id="ARBA00022927"/>
    </source>
</evidence>
<dbReference type="FunFam" id="2.60.40.10:FF:001644">
    <property type="entry name" value="Eph receptor tyrosine kinase"/>
    <property type="match status" value="1"/>
</dbReference>
<keyword evidence="5" id="KW-0597">Phosphoprotein</keyword>
<dbReference type="PROSITE" id="PS50853">
    <property type="entry name" value="FN3"/>
    <property type="match status" value="2"/>
</dbReference>
<gene>
    <name evidence="29" type="ORF">GEV33_011437</name>
</gene>
<dbReference type="GO" id="GO:0005886">
    <property type="term" value="C:plasma membrane"/>
    <property type="evidence" value="ECO:0007669"/>
    <property type="project" value="UniProtKB-SubCell"/>
</dbReference>
<dbReference type="Pfam" id="PF01404">
    <property type="entry name" value="Ephrin_lbd"/>
    <property type="match status" value="1"/>
</dbReference>
<evidence type="ECO:0000256" key="21">
    <source>
        <dbReference type="SAM" id="MobiDB-lite"/>
    </source>
</evidence>
<dbReference type="InterPro" id="IPR001245">
    <property type="entry name" value="Ser-Thr/Tyr_kinase_cat_dom"/>
</dbReference>
<evidence type="ECO:0000256" key="7">
    <source>
        <dbReference type="ARBA" id="ARBA00022692"/>
    </source>
</evidence>
<dbReference type="InterPro" id="IPR003961">
    <property type="entry name" value="FN3_dom"/>
</dbReference>
<feature type="transmembrane region" description="Helical" evidence="22">
    <location>
        <begin position="1093"/>
        <end position="1116"/>
    </location>
</feature>
<evidence type="ECO:0000256" key="17">
    <source>
        <dbReference type="ARBA" id="ARBA00023137"/>
    </source>
</evidence>